<dbReference type="GO" id="GO:0030414">
    <property type="term" value="F:peptidase inhibitor activity"/>
    <property type="evidence" value="ECO:0007669"/>
    <property type="project" value="UniProtKB-KW"/>
</dbReference>
<dbReference type="PANTHER" id="PTHR23259">
    <property type="entry name" value="RIDDLE"/>
    <property type="match status" value="1"/>
</dbReference>
<dbReference type="Gene3D" id="2.10.25.10">
    <property type="entry name" value="Laminin"/>
    <property type="match status" value="3"/>
</dbReference>
<evidence type="ECO:0000256" key="1">
    <source>
        <dbReference type="ARBA" id="ARBA00022690"/>
    </source>
</evidence>
<dbReference type="AlphaFoldDB" id="A0A8S4RE64"/>
<dbReference type="SUPFAM" id="SSF57567">
    <property type="entry name" value="Serine protease inhibitors"/>
    <property type="match status" value="3"/>
</dbReference>
<dbReference type="InterPro" id="IPR002919">
    <property type="entry name" value="TIL_dom"/>
</dbReference>
<protein>
    <submittedName>
        <fullName evidence="4">Jg13394 protein</fullName>
    </submittedName>
</protein>
<keyword evidence="1" id="KW-0646">Protease inhibitor</keyword>
<feature type="domain" description="TIL" evidence="3">
    <location>
        <begin position="173"/>
        <end position="224"/>
    </location>
</feature>
<name>A0A8S4RE64_9NEOP</name>
<keyword evidence="2" id="KW-1015">Disulfide bond</keyword>
<dbReference type="Proteomes" id="UP000838756">
    <property type="component" value="Unassembled WGS sequence"/>
</dbReference>
<dbReference type="PANTHER" id="PTHR23259:SF70">
    <property type="entry name" value="ACCESSORY GLAND PROTEIN ACP62F-RELATED"/>
    <property type="match status" value="1"/>
</dbReference>
<evidence type="ECO:0000313" key="4">
    <source>
        <dbReference type="EMBL" id="CAH2233472.1"/>
    </source>
</evidence>
<reference evidence="4" key="1">
    <citation type="submission" date="2022-03" db="EMBL/GenBank/DDBJ databases">
        <authorList>
            <person name="Lindestad O."/>
        </authorList>
    </citation>
    <scope>NUCLEOTIDE SEQUENCE</scope>
</reference>
<accession>A0A8S4RE64</accession>
<evidence type="ECO:0000259" key="3">
    <source>
        <dbReference type="Pfam" id="PF01826"/>
    </source>
</evidence>
<gene>
    <name evidence="4" type="primary">jg13394</name>
    <name evidence="4" type="ORF">PAEG_LOCUS11443</name>
</gene>
<evidence type="ECO:0000256" key="2">
    <source>
        <dbReference type="ARBA" id="ARBA00023157"/>
    </source>
</evidence>
<dbReference type="Pfam" id="PF01826">
    <property type="entry name" value="TIL"/>
    <property type="match status" value="3"/>
</dbReference>
<dbReference type="FunFam" id="2.10.25.10:FF:000674">
    <property type="entry name" value="Mucin-2"/>
    <property type="match status" value="1"/>
</dbReference>
<organism evidence="4 5">
    <name type="scientific">Pararge aegeria aegeria</name>
    <dbReference type="NCBI Taxonomy" id="348720"/>
    <lineage>
        <taxon>Eukaryota</taxon>
        <taxon>Metazoa</taxon>
        <taxon>Ecdysozoa</taxon>
        <taxon>Arthropoda</taxon>
        <taxon>Hexapoda</taxon>
        <taxon>Insecta</taxon>
        <taxon>Pterygota</taxon>
        <taxon>Neoptera</taxon>
        <taxon>Endopterygota</taxon>
        <taxon>Lepidoptera</taxon>
        <taxon>Glossata</taxon>
        <taxon>Ditrysia</taxon>
        <taxon>Papilionoidea</taxon>
        <taxon>Nymphalidae</taxon>
        <taxon>Satyrinae</taxon>
        <taxon>Satyrini</taxon>
        <taxon>Parargina</taxon>
        <taxon>Pararge</taxon>
    </lineage>
</organism>
<dbReference type="InterPro" id="IPR036084">
    <property type="entry name" value="Ser_inhib-like_sf"/>
</dbReference>
<proteinExistence type="predicted"/>
<comment type="caution">
    <text evidence="4">The sequence shown here is derived from an EMBL/GenBank/DDBJ whole genome shotgun (WGS) entry which is preliminary data.</text>
</comment>
<dbReference type="CDD" id="cd19941">
    <property type="entry name" value="TIL"/>
    <property type="match status" value="3"/>
</dbReference>
<evidence type="ECO:0000313" key="5">
    <source>
        <dbReference type="Proteomes" id="UP000838756"/>
    </source>
</evidence>
<feature type="domain" description="TIL" evidence="3">
    <location>
        <begin position="111"/>
        <end position="165"/>
    </location>
</feature>
<dbReference type="EMBL" id="CAKXAJ010024969">
    <property type="protein sequence ID" value="CAH2233472.1"/>
    <property type="molecule type" value="Genomic_DNA"/>
</dbReference>
<dbReference type="OrthoDB" id="6236007at2759"/>
<sequence length="251" mass="26928">MWNVQSTVIVPIVVSVNGLLAKSFDQHLKKLSLGCWIKGRIQKAVVLQTARNCPTNEEYLLCGSACQQNCSDLNPGNCTDCIEGCFCMTGYLRDENGTCVTAGKCGTNISCGENEEFLPCGSACPATCAVPEPEVCGLTCSMGCFCKEGFYRDEVSHMCVTMDNCSTVDMCFNANEVYDICNATCEPTCAQPEPICAKVCKSGCICSPGLLRSPEGECVSVEKCPPSNGTKPDVLNKYLSTINKILHLTAV</sequence>
<keyword evidence="5" id="KW-1185">Reference proteome</keyword>
<dbReference type="InterPro" id="IPR051368">
    <property type="entry name" value="SerProtInhib-TIL_Domain"/>
</dbReference>
<feature type="domain" description="TIL" evidence="3">
    <location>
        <begin position="53"/>
        <end position="105"/>
    </location>
</feature>